<evidence type="ECO:0000313" key="4">
    <source>
        <dbReference type="Proteomes" id="UP001597010"/>
    </source>
</evidence>
<evidence type="ECO:0000313" key="3">
    <source>
        <dbReference type="EMBL" id="MFD0793273.1"/>
    </source>
</evidence>
<dbReference type="Proteomes" id="UP001597010">
    <property type="component" value="Unassembled WGS sequence"/>
</dbReference>
<dbReference type="Gene3D" id="3.90.1200.10">
    <property type="match status" value="1"/>
</dbReference>
<keyword evidence="4" id="KW-1185">Reference proteome</keyword>
<dbReference type="InterPro" id="IPR050249">
    <property type="entry name" value="Pseudomonas-type_ThrB"/>
</dbReference>
<dbReference type="RefSeq" id="WP_377112842.1">
    <property type="nucleotide sequence ID" value="NZ_JBHTHZ010000003.1"/>
</dbReference>
<dbReference type="Gene3D" id="3.30.200.20">
    <property type="entry name" value="Phosphorylase Kinase, domain 1"/>
    <property type="match status" value="1"/>
</dbReference>
<dbReference type="EMBL" id="JBHTHZ010000003">
    <property type="protein sequence ID" value="MFD0793273.1"/>
    <property type="molecule type" value="Genomic_DNA"/>
</dbReference>
<evidence type="ECO:0000256" key="1">
    <source>
        <dbReference type="ARBA" id="ARBA00038240"/>
    </source>
</evidence>
<dbReference type="PANTHER" id="PTHR21064">
    <property type="entry name" value="AMINOGLYCOSIDE PHOSPHOTRANSFERASE DOMAIN-CONTAINING PROTEIN-RELATED"/>
    <property type="match status" value="1"/>
</dbReference>
<proteinExistence type="inferred from homology"/>
<organism evidence="3 4">
    <name type="scientific">Mucilaginibacter litoreus</name>
    <dbReference type="NCBI Taxonomy" id="1048221"/>
    <lineage>
        <taxon>Bacteria</taxon>
        <taxon>Pseudomonadati</taxon>
        <taxon>Bacteroidota</taxon>
        <taxon>Sphingobacteriia</taxon>
        <taxon>Sphingobacteriales</taxon>
        <taxon>Sphingobacteriaceae</taxon>
        <taxon>Mucilaginibacter</taxon>
    </lineage>
</organism>
<comment type="caution">
    <text evidence="3">The sequence shown here is derived from an EMBL/GenBank/DDBJ whole genome shotgun (WGS) entry which is preliminary data.</text>
</comment>
<protein>
    <submittedName>
        <fullName evidence="3">Phosphotransferase enzyme family protein</fullName>
    </submittedName>
</protein>
<gene>
    <name evidence="3" type="ORF">ACFQZX_06560</name>
</gene>
<accession>A0ABW3AR73</accession>
<dbReference type="InterPro" id="IPR002575">
    <property type="entry name" value="Aminoglycoside_PTrfase"/>
</dbReference>
<dbReference type="Pfam" id="PF01636">
    <property type="entry name" value="APH"/>
    <property type="match status" value="1"/>
</dbReference>
<feature type="domain" description="Aminoglycoside phosphotransferase" evidence="2">
    <location>
        <begin position="38"/>
        <end position="266"/>
    </location>
</feature>
<sequence length="330" mass="38128">MQNFPVSNSTLSAGPVGLFVQQKFNLSNVTCKLLKTGINHSYLITSGDSRYVFRIYSLNWRTTKEIEEEIRLLNLLHRNAVPVSYPVADAEGGYIQYLPAPEGMRYGVLFSFAEGEKHLNFSADLHFKVGQTMAKMHQTVQGLQLDRVTYTPEVLLQDSFKHLKQFLPEESDEFQWMLSTQLYLLNELHKADVTSLRKGAVHLDIWFDNFNISKAGDITLFDFDFCGNGWLCLDIAYYVLQLHSTEKAENERNEKLRSFFAGYETLLPISAEERRLLPALGVSLYFFYLGVQSQRFDNWSNVFLNETYLKRFINLLVKNYFDKQIIAITS</sequence>
<reference evidence="4" key="1">
    <citation type="journal article" date="2019" name="Int. J. Syst. Evol. Microbiol.">
        <title>The Global Catalogue of Microorganisms (GCM) 10K type strain sequencing project: providing services to taxonomists for standard genome sequencing and annotation.</title>
        <authorList>
            <consortium name="The Broad Institute Genomics Platform"/>
            <consortium name="The Broad Institute Genome Sequencing Center for Infectious Disease"/>
            <person name="Wu L."/>
            <person name="Ma J."/>
        </authorList>
    </citation>
    <scope>NUCLEOTIDE SEQUENCE [LARGE SCALE GENOMIC DNA]</scope>
    <source>
        <strain evidence="4">CCUG 61484</strain>
    </source>
</reference>
<evidence type="ECO:0000259" key="2">
    <source>
        <dbReference type="Pfam" id="PF01636"/>
    </source>
</evidence>
<dbReference type="InterPro" id="IPR011009">
    <property type="entry name" value="Kinase-like_dom_sf"/>
</dbReference>
<comment type="similarity">
    <text evidence="1">Belongs to the pseudomonas-type ThrB family.</text>
</comment>
<name>A0ABW3AR73_9SPHI</name>
<dbReference type="PANTHER" id="PTHR21064:SF6">
    <property type="entry name" value="AMINOGLYCOSIDE PHOSPHOTRANSFERASE DOMAIN-CONTAINING PROTEIN"/>
    <property type="match status" value="1"/>
</dbReference>
<dbReference type="SUPFAM" id="SSF56112">
    <property type="entry name" value="Protein kinase-like (PK-like)"/>
    <property type="match status" value="1"/>
</dbReference>